<organism evidence="17 18">
    <name type="scientific">Hevea brasiliensis</name>
    <name type="common">Para rubber tree</name>
    <name type="synonym">Siphonia brasiliensis</name>
    <dbReference type="NCBI Taxonomy" id="3981"/>
    <lineage>
        <taxon>Eukaryota</taxon>
        <taxon>Viridiplantae</taxon>
        <taxon>Streptophyta</taxon>
        <taxon>Embryophyta</taxon>
        <taxon>Tracheophyta</taxon>
        <taxon>Spermatophyta</taxon>
        <taxon>Magnoliopsida</taxon>
        <taxon>eudicotyledons</taxon>
        <taxon>Gunneridae</taxon>
        <taxon>Pentapetalae</taxon>
        <taxon>rosids</taxon>
        <taxon>fabids</taxon>
        <taxon>Malpighiales</taxon>
        <taxon>Euphorbiaceae</taxon>
        <taxon>Crotonoideae</taxon>
        <taxon>Micrandreae</taxon>
        <taxon>Hevea</taxon>
    </lineage>
</organism>
<proteinExistence type="inferred from homology"/>
<evidence type="ECO:0000256" key="7">
    <source>
        <dbReference type="ARBA" id="ARBA00022958"/>
    </source>
</evidence>
<evidence type="ECO:0000256" key="12">
    <source>
        <dbReference type="ARBA" id="ARBA00023242"/>
    </source>
</evidence>
<protein>
    <recommendedName>
        <fullName evidence="16">ENT domain-containing protein</fullName>
    </recommendedName>
</protein>
<keyword evidence="8 15" id="KW-1133">Transmembrane helix</keyword>
<keyword evidence="18" id="KW-1185">Reference proteome</keyword>
<comment type="subcellular location">
    <subcellularLocation>
        <location evidence="2">Membrane</location>
        <topology evidence="2">Multi-pass membrane protein</topology>
    </subcellularLocation>
    <subcellularLocation>
        <location evidence="1">Nucleus</location>
    </subcellularLocation>
</comment>
<accession>A0A6A6M238</accession>
<feature type="transmembrane region" description="Helical" evidence="15">
    <location>
        <begin position="480"/>
        <end position="502"/>
    </location>
</feature>
<evidence type="ECO:0000256" key="6">
    <source>
        <dbReference type="ARBA" id="ARBA00022692"/>
    </source>
</evidence>
<feature type="transmembrane region" description="Helical" evidence="15">
    <location>
        <begin position="258"/>
        <end position="287"/>
    </location>
</feature>
<feature type="transmembrane region" description="Helical" evidence="15">
    <location>
        <begin position="553"/>
        <end position="570"/>
    </location>
</feature>
<keyword evidence="6 15" id="KW-0812">Transmembrane</keyword>
<evidence type="ECO:0000256" key="11">
    <source>
        <dbReference type="ARBA" id="ARBA00023201"/>
    </source>
</evidence>
<keyword evidence="9" id="KW-0915">Sodium</keyword>
<comment type="similarity">
    <text evidence="13">Belongs to the Ca(2+):cation antiporter (CaCA) (TC 2.A.19) family. Cation/calcium exchanger (CCX) subfamily.</text>
</comment>
<evidence type="ECO:0000313" key="18">
    <source>
        <dbReference type="Proteomes" id="UP000467840"/>
    </source>
</evidence>
<keyword evidence="5" id="KW-0633">Potassium transport</keyword>
<sequence length="585" mass="64156">MMRNINSTPYGHSSGAPRVSLLEEPYAKDELDINFQIHSMEKEAYCSVLRAFNAQSDLLSWTNFKDDQQLGEFAVLSSVQSMKVVNHNFQGPLSNKRGPAQSHVKKGIHMPDSGKFKNRSEFIEIRATDTIIHEVERMTYGRENPDPVQVEKAKLILRDHERAILGALDKLANVSDVGNTAAEYFCSSSENLSKILKLSPSIAGVTLLSLGNGAPDVFASIISFTRSSNADVGLNSILGGAFFVSSGVVGVIRKITLWAAISFLSMYFFYVCVGDVVEMGIPLLGYVDDEKPNLVDKTNLEDEEQSPICFCLYSSFCYYLGRFLNILELPLYLPRRLTIPVASEERWAKTYAVTSVTLAPLLLGALCDTQREKKLGSRSSLVIYMTTGLIGMVLGNLAFVTTKKSSPPTKCLFLWLAAGFVMSVTWTHIIAEELVSLLVSQGFIFGINPSVLGLTVLAWGNSLGDLLSNVAMAMNGGEDGAQVAISGCYAGPMFNTLLGLGLSFVLSSWSKYPYSFVIARDPSLYETLGFLMAGLLWALVILPRKNMRLDKPLGVGLLAIYFCFLCLRLARALGVSKLHRISLNT</sequence>
<dbReference type="InterPro" id="IPR051359">
    <property type="entry name" value="CaCA_antiporter"/>
</dbReference>
<evidence type="ECO:0000259" key="16">
    <source>
        <dbReference type="PROSITE" id="PS51138"/>
    </source>
</evidence>
<keyword evidence="7" id="KW-0630">Potassium</keyword>
<reference evidence="17 18" key="1">
    <citation type="journal article" date="2020" name="Mol. Plant">
        <title>The Chromosome-Based Rubber Tree Genome Provides New Insights into Spurge Genome Evolution and Rubber Biosynthesis.</title>
        <authorList>
            <person name="Liu J."/>
            <person name="Shi C."/>
            <person name="Shi C.C."/>
            <person name="Li W."/>
            <person name="Zhang Q.J."/>
            <person name="Zhang Y."/>
            <person name="Li K."/>
            <person name="Lu H.F."/>
            <person name="Shi C."/>
            <person name="Zhu S.T."/>
            <person name="Xiao Z.Y."/>
            <person name="Nan H."/>
            <person name="Yue Y."/>
            <person name="Zhu X.G."/>
            <person name="Wu Y."/>
            <person name="Hong X.N."/>
            <person name="Fan G.Y."/>
            <person name="Tong Y."/>
            <person name="Zhang D."/>
            <person name="Mao C.L."/>
            <person name="Liu Y.L."/>
            <person name="Hao S.J."/>
            <person name="Liu W.Q."/>
            <person name="Lv M.Q."/>
            <person name="Zhang H.B."/>
            <person name="Liu Y."/>
            <person name="Hu-Tang G.R."/>
            <person name="Wang J.P."/>
            <person name="Wang J.H."/>
            <person name="Sun Y.H."/>
            <person name="Ni S.B."/>
            <person name="Chen W.B."/>
            <person name="Zhang X.C."/>
            <person name="Jiao Y.N."/>
            <person name="Eichler E.E."/>
            <person name="Li G.H."/>
            <person name="Liu X."/>
            <person name="Gao L.Z."/>
        </authorList>
    </citation>
    <scope>NUCLEOTIDE SEQUENCE [LARGE SCALE GENOMIC DNA]</scope>
    <source>
        <strain evidence="18">cv. GT1</strain>
        <tissue evidence="17">Leaf</tissue>
    </source>
</reference>
<dbReference type="GO" id="GO:0006813">
    <property type="term" value="P:potassium ion transport"/>
    <property type="evidence" value="ECO:0007669"/>
    <property type="project" value="UniProtKB-KW"/>
</dbReference>
<dbReference type="Pfam" id="PF01699">
    <property type="entry name" value="Na_Ca_ex"/>
    <property type="match status" value="2"/>
</dbReference>
<evidence type="ECO:0000256" key="1">
    <source>
        <dbReference type="ARBA" id="ARBA00004123"/>
    </source>
</evidence>
<feature type="transmembrane region" description="Helical" evidence="15">
    <location>
        <begin position="523"/>
        <end position="541"/>
    </location>
</feature>
<feature type="transmembrane region" description="Helical" evidence="15">
    <location>
        <begin position="412"/>
        <end position="431"/>
    </location>
</feature>
<evidence type="ECO:0000256" key="14">
    <source>
        <dbReference type="SAM" id="MobiDB-lite"/>
    </source>
</evidence>
<keyword evidence="11" id="KW-0739">Sodium transport</keyword>
<dbReference type="GO" id="GO:0005634">
    <property type="term" value="C:nucleus"/>
    <property type="evidence" value="ECO:0007669"/>
    <property type="project" value="UniProtKB-SubCell"/>
</dbReference>
<name>A0A6A6M238_HEVBR</name>
<comment type="caution">
    <text evidence="17">The sequence shown here is derived from an EMBL/GenBank/DDBJ whole genome shotgun (WGS) entry which is preliminary data.</text>
</comment>
<dbReference type="GO" id="GO:0008324">
    <property type="term" value="F:monoatomic cation transmembrane transporter activity"/>
    <property type="evidence" value="ECO:0007669"/>
    <property type="project" value="TreeGrafter"/>
</dbReference>
<feature type="transmembrane region" description="Helical" evidence="15">
    <location>
        <begin position="381"/>
        <end position="400"/>
    </location>
</feature>
<dbReference type="PANTHER" id="PTHR12266:SF24">
    <property type="entry name" value="CATION_CALCIUM EXCHANGER 1"/>
    <property type="match status" value="1"/>
</dbReference>
<evidence type="ECO:0000256" key="8">
    <source>
        <dbReference type="ARBA" id="ARBA00022989"/>
    </source>
</evidence>
<keyword evidence="4" id="KW-0050">Antiport</keyword>
<dbReference type="GO" id="GO:0006814">
    <property type="term" value="P:sodium ion transport"/>
    <property type="evidence" value="ECO:0007669"/>
    <property type="project" value="UniProtKB-KW"/>
</dbReference>
<evidence type="ECO:0000256" key="9">
    <source>
        <dbReference type="ARBA" id="ARBA00023053"/>
    </source>
</evidence>
<dbReference type="PROSITE" id="PS51138">
    <property type="entry name" value="ENT"/>
    <property type="match status" value="1"/>
</dbReference>
<dbReference type="PANTHER" id="PTHR12266">
    <property type="entry name" value="NA+/CA2+ K+ INDEPENDENT EXCHANGER"/>
    <property type="match status" value="1"/>
</dbReference>
<dbReference type="GO" id="GO:0016020">
    <property type="term" value="C:membrane"/>
    <property type="evidence" value="ECO:0007669"/>
    <property type="project" value="UniProtKB-SubCell"/>
</dbReference>
<dbReference type="InterPro" id="IPR036142">
    <property type="entry name" value="ENT_dom-like_sf"/>
</dbReference>
<evidence type="ECO:0000256" key="13">
    <source>
        <dbReference type="ARBA" id="ARBA00038187"/>
    </source>
</evidence>
<evidence type="ECO:0000313" key="17">
    <source>
        <dbReference type="EMBL" id="KAF2306867.1"/>
    </source>
</evidence>
<evidence type="ECO:0000256" key="4">
    <source>
        <dbReference type="ARBA" id="ARBA00022449"/>
    </source>
</evidence>
<dbReference type="InterPro" id="IPR004837">
    <property type="entry name" value="NaCa_Exmemb"/>
</dbReference>
<dbReference type="Gene3D" id="1.20.1420.30">
    <property type="entry name" value="NCX, central ion-binding region"/>
    <property type="match status" value="2"/>
</dbReference>
<evidence type="ECO:0000256" key="10">
    <source>
        <dbReference type="ARBA" id="ARBA00023136"/>
    </source>
</evidence>
<dbReference type="GO" id="GO:0015297">
    <property type="term" value="F:antiporter activity"/>
    <property type="evidence" value="ECO:0007669"/>
    <property type="project" value="UniProtKB-KW"/>
</dbReference>
<dbReference type="InterPro" id="IPR044880">
    <property type="entry name" value="NCX_ion-bd_dom_sf"/>
</dbReference>
<feature type="domain" description="ENT" evidence="16">
    <location>
        <begin position="33"/>
        <end position="122"/>
    </location>
</feature>
<evidence type="ECO:0000256" key="15">
    <source>
        <dbReference type="SAM" id="Phobius"/>
    </source>
</evidence>
<feature type="transmembrane region" description="Helical" evidence="15">
    <location>
        <begin position="443"/>
        <end position="460"/>
    </location>
</feature>
<keyword evidence="12" id="KW-0539">Nucleus</keyword>
<dbReference type="Gene3D" id="1.10.1240.40">
    <property type="entry name" value="ENT domain"/>
    <property type="match status" value="1"/>
</dbReference>
<evidence type="ECO:0000256" key="2">
    <source>
        <dbReference type="ARBA" id="ARBA00004141"/>
    </source>
</evidence>
<dbReference type="Pfam" id="PF03735">
    <property type="entry name" value="ENT"/>
    <property type="match status" value="1"/>
</dbReference>
<dbReference type="EMBL" id="JAAGAX010000008">
    <property type="protein sequence ID" value="KAF2306867.1"/>
    <property type="molecule type" value="Genomic_DNA"/>
</dbReference>
<evidence type="ECO:0000256" key="5">
    <source>
        <dbReference type="ARBA" id="ARBA00022538"/>
    </source>
</evidence>
<dbReference type="SUPFAM" id="SSF158639">
    <property type="entry name" value="ENT-like"/>
    <property type="match status" value="1"/>
</dbReference>
<keyword evidence="3" id="KW-0813">Transport</keyword>
<feature type="transmembrane region" description="Helical" evidence="15">
    <location>
        <begin position="232"/>
        <end position="252"/>
    </location>
</feature>
<keyword evidence="11" id="KW-0406">Ion transport</keyword>
<dbReference type="Proteomes" id="UP000467840">
    <property type="component" value="Chromosome 9"/>
</dbReference>
<feature type="region of interest" description="Disordered" evidence="14">
    <location>
        <begin position="90"/>
        <end position="110"/>
    </location>
</feature>
<keyword evidence="10 15" id="KW-0472">Membrane</keyword>
<gene>
    <name evidence="17" type="ORF">GH714_022186</name>
</gene>
<dbReference type="AlphaFoldDB" id="A0A6A6M238"/>
<dbReference type="InterPro" id="IPR005491">
    <property type="entry name" value="ENT_dom"/>
</dbReference>
<evidence type="ECO:0000256" key="3">
    <source>
        <dbReference type="ARBA" id="ARBA00022448"/>
    </source>
</evidence>